<evidence type="ECO:0000313" key="3">
    <source>
        <dbReference type="Proteomes" id="UP000499080"/>
    </source>
</evidence>
<feature type="transmembrane region" description="Helical" evidence="1">
    <location>
        <begin position="20"/>
        <end position="37"/>
    </location>
</feature>
<keyword evidence="3" id="KW-1185">Reference proteome</keyword>
<accession>A0A4Y2RRY9</accession>
<keyword evidence="1" id="KW-0472">Membrane</keyword>
<evidence type="ECO:0000313" key="2">
    <source>
        <dbReference type="EMBL" id="GBN78468.1"/>
    </source>
</evidence>
<dbReference type="Proteomes" id="UP000499080">
    <property type="component" value="Unassembled WGS sequence"/>
</dbReference>
<keyword evidence="1" id="KW-0812">Transmembrane</keyword>
<dbReference type="AlphaFoldDB" id="A0A4Y2RRY9"/>
<name>A0A4Y2RRY9_ARAVE</name>
<sequence>MERVGVMRYSTCLVRYRTFASFLTFYYCVLSAFIKAISPMARAEAHKTHSSVNINFFGAPCVLKEMQLPTYADIMRHYYWVRNENLDVYLQPVDDLVKMVGEKFTAI</sequence>
<keyword evidence="1" id="KW-1133">Transmembrane helix</keyword>
<gene>
    <name evidence="2" type="ORF">AVEN_99549_1</name>
</gene>
<dbReference type="OrthoDB" id="6782793at2759"/>
<comment type="caution">
    <text evidence="2">The sequence shown here is derived from an EMBL/GenBank/DDBJ whole genome shotgun (WGS) entry which is preliminary data.</text>
</comment>
<reference evidence="2 3" key="1">
    <citation type="journal article" date="2019" name="Sci. Rep.">
        <title>Orb-weaving spider Araneus ventricosus genome elucidates the spidroin gene catalogue.</title>
        <authorList>
            <person name="Kono N."/>
            <person name="Nakamura H."/>
            <person name="Ohtoshi R."/>
            <person name="Moran D.A.P."/>
            <person name="Shinohara A."/>
            <person name="Yoshida Y."/>
            <person name="Fujiwara M."/>
            <person name="Mori M."/>
            <person name="Tomita M."/>
            <person name="Arakawa K."/>
        </authorList>
    </citation>
    <scope>NUCLEOTIDE SEQUENCE [LARGE SCALE GENOMIC DNA]</scope>
</reference>
<organism evidence="2 3">
    <name type="scientific">Araneus ventricosus</name>
    <name type="common">Orbweaver spider</name>
    <name type="synonym">Epeira ventricosa</name>
    <dbReference type="NCBI Taxonomy" id="182803"/>
    <lineage>
        <taxon>Eukaryota</taxon>
        <taxon>Metazoa</taxon>
        <taxon>Ecdysozoa</taxon>
        <taxon>Arthropoda</taxon>
        <taxon>Chelicerata</taxon>
        <taxon>Arachnida</taxon>
        <taxon>Araneae</taxon>
        <taxon>Araneomorphae</taxon>
        <taxon>Entelegynae</taxon>
        <taxon>Araneoidea</taxon>
        <taxon>Araneidae</taxon>
        <taxon>Araneus</taxon>
    </lineage>
</organism>
<dbReference type="EMBL" id="BGPR01018186">
    <property type="protein sequence ID" value="GBN78468.1"/>
    <property type="molecule type" value="Genomic_DNA"/>
</dbReference>
<proteinExistence type="predicted"/>
<evidence type="ECO:0000256" key="1">
    <source>
        <dbReference type="SAM" id="Phobius"/>
    </source>
</evidence>
<protein>
    <submittedName>
        <fullName evidence="2">Uncharacterized protein</fullName>
    </submittedName>
</protein>